<dbReference type="InterPro" id="IPR008969">
    <property type="entry name" value="CarboxyPept-like_regulatory"/>
</dbReference>
<comment type="subcellular location">
    <subcellularLocation>
        <location evidence="1">Cell outer membrane</location>
    </subcellularLocation>
</comment>
<evidence type="ECO:0000256" key="6">
    <source>
        <dbReference type="SAM" id="SignalP"/>
    </source>
</evidence>
<dbReference type="PANTHER" id="PTHR30329:SF21">
    <property type="entry name" value="LIPOPROTEIN YIAD-RELATED"/>
    <property type="match status" value="1"/>
</dbReference>
<evidence type="ECO:0000256" key="2">
    <source>
        <dbReference type="ARBA" id="ARBA00023136"/>
    </source>
</evidence>
<dbReference type="PANTHER" id="PTHR30329">
    <property type="entry name" value="STATOR ELEMENT OF FLAGELLAR MOTOR COMPLEX"/>
    <property type="match status" value="1"/>
</dbReference>
<dbReference type="Gene3D" id="1.25.40.10">
    <property type="entry name" value="Tetratricopeptide repeat domain"/>
    <property type="match status" value="1"/>
</dbReference>
<dbReference type="Pfam" id="PF00691">
    <property type="entry name" value="OmpA"/>
    <property type="match status" value="1"/>
</dbReference>
<evidence type="ECO:0000313" key="8">
    <source>
        <dbReference type="EMBL" id="TDO24072.1"/>
    </source>
</evidence>
<dbReference type="Gene3D" id="3.30.1330.60">
    <property type="entry name" value="OmpA-like domain"/>
    <property type="match status" value="1"/>
</dbReference>
<dbReference type="EMBL" id="SNWM01000001">
    <property type="protein sequence ID" value="TDO24072.1"/>
    <property type="molecule type" value="Genomic_DNA"/>
</dbReference>
<evidence type="ECO:0000256" key="1">
    <source>
        <dbReference type="ARBA" id="ARBA00004442"/>
    </source>
</evidence>
<dbReference type="CDD" id="cd07185">
    <property type="entry name" value="OmpA_C-like"/>
    <property type="match status" value="1"/>
</dbReference>
<dbReference type="PRINTS" id="PR01021">
    <property type="entry name" value="OMPADOMAIN"/>
</dbReference>
<dbReference type="GO" id="GO:0009279">
    <property type="term" value="C:cell outer membrane"/>
    <property type="evidence" value="ECO:0007669"/>
    <property type="project" value="UniProtKB-SubCell"/>
</dbReference>
<gene>
    <name evidence="8" type="ORF">CLV32_0359</name>
</gene>
<dbReference type="InterPro" id="IPR036737">
    <property type="entry name" value="OmpA-like_sf"/>
</dbReference>
<dbReference type="OrthoDB" id="9809364at2"/>
<dbReference type="Proteomes" id="UP000295499">
    <property type="component" value="Unassembled WGS sequence"/>
</dbReference>
<feature type="region of interest" description="Disordered" evidence="5">
    <location>
        <begin position="225"/>
        <end position="247"/>
    </location>
</feature>
<proteinExistence type="predicted"/>
<keyword evidence="6" id="KW-0732">Signal</keyword>
<dbReference type="InterPro" id="IPR006664">
    <property type="entry name" value="OMP_bac"/>
</dbReference>
<dbReference type="InterPro" id="IPR050330">
    <property type="entry name" value="Bact_OuterMem_StrucFunc"/>
</dbReference>
<feature type="domain" description="OmpA-like" evidence="7">
    <location>
        <begin position="578"/>
        <end position="700"/>
    </location>
</feature>
<dbReference type="SUPFAM" id="SSF48452">
    <property type="entry name" value="TPR-like"/>
    <property type="match status" value="1"/>
</dbReference>
<accession>A0A4R6IP77</accession>
<evidence type="ECO:0000256" key="3">
    <source>
        <dbReference type="ARBA" id="ARBA00023237"/>
    </source>
</evidence>
<keyword evidence="9" id="KW-1185">Reference proteome</keyword>
<dbReference type="Pfam" id="PF07676">
    <property type="entry name" value="PD40"/>
    <property type="match status" value="3"/>
</dbReference>
<dbReference type="InterPro" id="IPR011990">
    <property type="entry name" value="TPR-like_helical_dom_sf"/>
</dbReference>
<keyword evidence="2 4" id="KW-0472">Membrane</keyword>
<reference evidence="8 9" key="1">
    <citation type="submission" date="2019-03" db="EMBL/GenBank/DDBJ databases">
        <title>Genomic Encyclopedia of Archaeal and Bacterial Type Strains, Phase II (KMG-II): from individual species to whole genera.</title>
        <authorList>
            <person name="Goeker M."/>
        </authorList>
    </citation>
    <scope>NUCLEOTIDE SEQUENCE [LARGE SCALE GENOMIC DNA]</scope>
    <source>
        <strain evidence="8 9">DSM 19034</strain>
    </source>
</reference>
<dbReference type="RefSeq" id="WP_133551749.1">
    <property type="nucleotide sequence ID" value="NZ_SNWM01000001.1"/>
</dbReference>
<dbReference type="InterPro" id="IPR011659">
    <property type="entry name" value="WD40"/>
</dbReference>
<evidence type="ECO:0000259" key="7">
    <source>
        <dbReference type="PROSITE" id="PS51123"/>
    </source>
</evidence>
<dbReference type="InterPro" id="IPR006665">
    <property type="entry name" value="OmpA-like"/>
</dbReference>
<dbReference type="AlphaFoldDB" id="A0A4R6IP77"/>
<feature type="chain" id="PRO_5020890389" evidence="6">
    <location>
        <begin position="24"/>
        <end position="711"/>
    </location>
</feature>
<organism evidence="8 9">
    <name type="scientific">Pedobacter duraquae</name>
    <dbReference type="NCBI Taxonomy" id="425511"/>
    <lineage>
        <taxon>Bacteria</taxon>
        <taxon>Pseudomonadati</taxon>
        <taxon>Bacteroidota</taxon>
        <taxon>Sphingobacteriia</taxon>
        <taxon>Sphingobacteriales</taxon>
        <taxon>Sphingobacteriaceae</taxon>
        <taxon>Pedobacter</taxon>
    </lineage>
</organism>
<comment type="caution">
    <text evidence="8">The sequence shown here is derived from an EMBL/GenBank/DDBJ whole genome shotgun (WGS) entry which is preliminary data.</text>
</comment>
<protein>
    <submittedName>
        <fullName evidence="8">Outer membrane protein OmpA-like peptidoglycan-associated protein</fullName>
    </submittedName>
</protein>
<evidence type="ECO:0000256" key="5">
    <source>
        <dbReference type="SAM" id="MobiDB-lite"/>
    </source>
</evidence>
<sequence length="711" mass="79305">MKSTSTKASILGCICLLFNLTTAMSQTTAKDDAELKKATEDFKAFRYVAAISRLSPLVKSDTTNVKAMDMLAYSYKMTNNYKEALTAYEQLSKQKPLKPEWALNYAEQLAVAQQYEKSENWYRKYLLLTPGDKRAANFANTKLGDLSKNGGHWTIGYLNINTMGSEYSPVYYNDGLLFASNRQSGKFLNHVFEWDNTPFTNLYSVSKLKDIKIINADSALAASQAKNAKSRKTNVDDTAPTSNDTKTLGNAAPVRWADMSSVLEESKFTKLLNGSVNSKYHNGSASVFPDGSIIFTRNNYFKGQTQRSTDGIIKLKLYTASGENLSKITEFPYNSNEYSVGHPALNKDGNILIMASDMPGGFGGTDLYYSVRSGKGPWTRPVNLGKKINTEGNEMFPFLDKEGNLYFASNGHAGLGGLDLFKVALKEMKAQSDPVNMGTPINSSFDDFGLTISDDGKSGYFSSNRKGSDDIYNFKGSTNRLTLEGTVYDAITKIPLAGSRLLMRHLDGVDTIRTNAKGYYKRDLPRETDYEITAQKLGYVNKISFVSSVGIVGDTTLRKDIYLNKAESLQQYVISNCDSLKKVFAVKNIYYDLDRSEIRADARPALDELVRLMTKYPEISVITSSHTDSRATEQYNRALSFRRGEAAKSYLIARGISPSRISIEYYGKTRLVNRCFDGVPCSEENQQLNRRTEFDVILNGVNITRQNCEDK</sequence>
<feature type="signal peptide" evidence="6">
    <location>
        <begin position="1"/>
        <end position="23"/>
    </location>
</feature>
<dbReference type="Gene3D" id="2.60.40.1120">
    <property type="entry name" value="Carboxypeptidase-like, regulatory domain"/>
    <property type="match status" value="1"/>
</dbReference>
<dbReference type="PROSITE" id="PS51123">
    <property type="entry name" value="OMPA_2"/>
    <property type="match status" value="1"/>
</dbReference>
<evidence type="ECO:0000256" key="4">
    <source>
        <dbReference type="PROSITE-ProRule" id="PRU00473"/>
    </source>
</evidence>
<dbReference type="SUPFAM" id="SSF49464">
    <property type="entry name" value="Carboxypeptidase regulatory domain-like"/>
    <property type="match status" value="1"/>
</dbReference>
<evidence type="ECO:0000313" key="9">
    <source>
        <dbReference type="Proteomes" id="UP000295499"/>
    </source>
</evidence>
<dbReference type="SUPFAM" id="SSF103088">
    <property type="entry name" value="OmpA-like"/>
    <property type="match status" value="1"/>
</dbReference>
<keyword evidence="3" id="KW-0998">Cell outer membrane</keyword>
<dbReference type="SUPFAM" id="SSF82171">
    <property type="entry name" value="DPP6 N-terminal domain-like"/>
    <property type="match status" value="1"/>
</dbReference>
<name>A0A4R6IP77_9SPHI</name>